<keyword evidence="2" id="KW-0378">Hydrolase</keyword>
<comment type="caution">
    <text evidence="2">Lacks conserved residue(s) required for the propagation of feature annotation.</text>
</comment>
<feature type="domain" description="PNPLA" evidence="6">
    <location>
        <begin position="37"/>
        <end position="347"/>
    </location>
</feature>
<dbReference type="GO" id="GO:0016042">
    <property type="term" value="P:lipid catabolic process"/>
    <property type="evidence" value="ECO:0007669"/>
    <property type="project" value="UniProtKB-UniRule"/>
</dbReference>
<dbReference type="Pfam" id="PF11856">
    <property type="entry name" value="DUF3376"/>
    <property type="match status" value="1"/>
</dbReference>
<dbReference type="Pfam" id="PF01734">
    <property type="entry name" value="Patatin"/>
    <property type="match status" value="1"/>
</dbReference>
<feature type="transmembrane region" description="Helical" evidence="5">
    <location>
        <begin position="1108"/>
        <end position="1129"/>
    </location>
</feature>
<dbReference type="PROSITE" id="PS51635">
    <property type="entry name" value="PNPLA"/>
    <property type="match status" value="1"/>
</dbReference>
<feature type="active site" description="Nucleophile" evidence="2">
    <location>
        <position position="116"/>
    </location>
</feature>
<reference evidence="7 8" key="1">
    <citation type="submission" date="2011-05" db="EMBL/GenBank/DDBJ databases">
        <title>Whole genome shotgun sequence of Gordonia alkanivorans NBRC 16433.</title>
        <authorList>
            <person name="Hosoyama A."/>
            <person name="Nakamura S."/>
            <person name="Takarada H."/>
            <person name="Tsuchikane K."/>
            <person name="Yamazaki S."/>
            <person name="Fujita N."/>
        </authorList>
    </citation>
    <scope>NUCLEOTIDE SEQUENCE [LARGE SCALE GENOMIC DNA]</scope>
    <source>
        <strain evidence="7 8">NBRC 16433</strain>
    </source>
</reference>
<feature type="short sequence motif" description="GXSXG" evidence="2">
    <location>
        <begin position="114"/>
        <end position="118"/>
    </location>
</feature>
<keyword evidence="1 2" id="KW-0443">Lipid metabolism</keyword>
<feature type="active site" description="Proton acceptor" evidence="2">
    <location>
        <position position="334"/>
    </location>
</feature>
<accession>F9VUK7</accession>
<dbReference type="STRING" id="1027371.GOALK_050_01500"/>
<feature type="transmembrane region" description="Helical" evidence="5">
    <location>
        <begin position="1178"/>
        <end position="1196"/>
    </location>
</feature>
<feature type="transmembrane region" description="Helical" evidence="5">
    <location>
        <begin position="979"/>
        <end position="999"/>
    </location>
</feature>
<dbReference type="SUPFAM" id="SSF52151">
    <property type="entry name" value="FabD/lysophospholipase-like"/>
    <property type="match status" value="1"/>
</dbReference>
<dbReference type="InterPro" id="IPR002641">
    <property type="entry name" value="PNPLA_dom"/>
</dbReference>
<keyword evidence="3" id="KW-0175">Coiled coil</keyword>
<feature type="coiled-coil region" evidence="3">
    <location>
        <begin position="398"/>
        <end position="425"/>
    </location>
</feature>
<evidence type="ECO:0000313" key="7">
    <source>
        <dbReference type="EMBL" id="GAA12296.1"/>
    </source>
</evidence>
<name>F9VUK7_9ACTN</name>
<gene>
    <name evidence="7" type="ORF">GOALK_050_01500</name>
</gene>
<proteinExistence type="predicted"/>
<keyword evidence="2" id="KW-0442">Lipid degradation</keyword>
<evidence type="ECO:0000256" key="5">
    <source>
        <dbReference type="SAM" id="Phobius"/>
    </source>
</evidence>
<feature type="region of interest" description="Disordered" evidence="4">
    <location>
        <begin position="1"/>
        <end position="23"/>
    </location>
</feature>
<dbReference type="RefSeq" id="WP_006358433.1">
    <property type="nucleotide sequence ID" value="NZ_BACI01000050.1"/>
</dbReference>
<organism evidence="7 8">
    <name type="scientific">Gordonia alkanivorans NBRC 16433</name>
    <dbReference type="NCBI Taxonomy" id="1027371"/>
    <lineage>
        <taxon>Bacteria</taxon>
        <taxon>Bacillati</taxon>
        <taxon>Actinomycetota</taxon>
        <taxon>Actinomycetes</taxon>
        <taxon>Mycobacteriales</taxon>
        <taxon>Gordoniaceae</taxon>
        <taxon>Gordonia</taxon>
    </lineage>
</organism>
<dbReference type="AlphaFoldDB" id="F9VUK7"/>
<feature type="transmembrane region" description="Helical" evidence="5">
    <location>
        <begin position="1149"/>
        <end position="1171"/>
    </location>
</feature>
<dbReference type="GO" id="GO:0016787">
    <property type="term" value="F:hydrolase activity"/>
    <property type="evidence" value="ECO:0007669"/>
    <property type="project" value="UniProtKB-UniRule"/>
</dbReference>
<evidence type="ECO:0000313" key="8">
    <source>
        <dbReference type="Proteomes" id="UP000003558"/>
    </source>
</evidence>
<evidence type="ECO:0000256" key="4">
    <source>
        <dbReference type="SAM" id="MobiDB-lite"/>
    </source>
</evidence>
<feature type="transmembrane region" description="Helical" evidence="5">
    <location>
        <begin position="1208"/>
        <end position="1225"/>
    </location>
</feature>
<dbReference type="InterPro" id="IPR016035">
    <property type="entry name" value="Acyl_Trfase/lysoPLipase"/>
</dbReference>
<dbReference type="Proteomes" id="UP000003558">
    <property type="component" value="Unassembled WGS sequence"/>
</dbReference>
<evidence type="ECO:0000256" key="1">
    <source>
        <dbReference type="ARBA" id="ARBA00023098"/>
    </source>
</evidence>
<dbReference type="InterPro" id="IPR024282">
    <property type="entry name" value="DUF3376"/>
</dbReference>
<evidence type="ECO:0000256" key="3">
    <source>
        <dbReference type="SAM" id="Coils"/>
    </source>
</evidence>
<keyword evidence="5" id="KW-0812">Transmembrane</keyword>
<dbReference type="EMBL" id="BACI01000050">
    <property type="protein sequence ID" value="GAA12296.1"/>
    <property type="molecule type" value="Genomic_DNA"/>
</dbReference>
<dbReference type="Gene3D" id="3.40.1090.10">
    <property type="entry name" value="Cytosolic phospholipase A2 catalytic domain"/>
    <property type="match status" value="1"/>
</dbReference>
<protein>
    <recommendedName>
        <fullName evidence="6">PNPLA domain-containing protein</fullName>
    </recommendedName>
</protein>
<feature type="short sequence motif" description="DGA/G" evidence="2">
    <location>
        <begin position="334"/>
        <end position="336"/>
    </location>
</feature>
<feature type="transmembrane region" description="Helical" evidence="5">
    <location>
        <begin position="1074"/>
        <end position="1096"/>
    </location>
</feature>
<comment type="caution">
    <text evidence="7">The sequence shown here is derived from an EMBL/GenBank/DDBJ whole genome shotgun (WGS) entry which is preliminary data.</text>
</comment>
<dbReference type="eggNOG" id="COG1752">
    <property type="taxonomic scope" value="Bacteria"/>
</dbReference>
<keyword evidence="5" id="KW-1133">Transmembrane helix</keyword>
<evidence type="ECO:0000256" key="2">
    <source>
        <dbReference type="PROSITE-ProRule" id="PRU01161"/>
    </source>
</evidence>
<sequence length="1233" mass="132148">MTIDDRTTFDESPAPVPAVEEPRRIPTPTRKTLRVALAMRGGVSMAVWIGGAVAELDLLRRVSRGAERCACAQWPPRSPQCVDSATPRQRRAHLYRRRLAEAGYTDVEFDILAGASAGGLNAMLFALTQTYGVPTDDLVSRLWSEQGDLWELVREPGWGPVPSVLKGNERLLDVAEQAVLRIAGLGRNSGTPKYADSEIAAIDSVTVELAATLLTDGKQPELGNRASFSFTRRPGGLTSRYSTVPGPETVEVRMELRRMALAARATSSFPGAFEPADIYSATDGSTCGWKQLSRKGKESPRDCVPNMVAVFPFARAGAASSPAVRPGDEFRVVDGGVVDNIPIDRALRAVQRASASSPSRRVLVYLDPQPPQPPVPRKAVVAGNRDSGAGWLSVIMGAKGLQKRVESADDEIDQIREHNDAALEAASRQRELAATLSAALGNGRKVERVDVATYIRSRSGIDVQRLSNLVVDPTAYLCRPPHRSRIFPTVNRLDALCVERAVREAYGEIAGGAHPDASAVFDAGDVGAAVAGIRLFIAWVQQLQAMSTGSTVAEPVPLRRLKKGLYRCLTVMIEARRLTVDMALLLKDSTRVDCDEVVSRIIGGIESQGRLEINSIVDVAMTPAGVTEIAEATFYQVLAPVEGAPGVQLGEAKGDALHSVWATLSQYRTRILEWTVNPAESPGPALERWNNSIFHLLHDGLGEDEGDAAPENVVFDIVRLVGEAAIPGTAATIGFHRITGDTKPRLKFDGHEDGTPPAGDVSLAEVRKAAIAAQLQKWIRGDVDPGSLNADAVATQIDATANLARADTRLAGTGLARFAGFLSPEWRENDWYWGRLDAAAGVVDLLSTTSESTTVVSREDDEQLITELQEEVTRETTPSGVSAGAHIAATGGQTLSHLDVRYVFGLVSRILPLVLRALWPAERSGGTAKGVAVRVGLVAARPLLPIISLALDRVRLVSAVVVAVAAAALLGTGTTAPGVQATFVGITAVLGGLLIWRAIEARRRWGMVREFFTARAPERKPETDELWTTTLNGSEKYAKRFAIGAFVAGAFALVVAALWIWWRSNAVPALGAESLVMTVLLFAGLVGWCNLGAQTVRARPRRRKEVRIGLITAVVVIYLLIFGVTWMSIEDMASGKKSSDLAQLFTQPTAGEAAGIAAATVLLLTLLSLWGWARWGDIAGCAVGLAVIAGITQWALETFFSESPLLDLLPTAVWAVGVGIALQFVHPVGRDKL</sequence>
<feature type="transmembrane region" description="Helical" evidence="5">
    <location>
        <begin position="1041"/>
        <end position="1062"/>
    </location>
</feature>
<evidence type="ECO:0000259" key="6">
    <source>
        <dbReference type="PROSITE" id="PS51635"/>
    </source>
</evidence>
<keyword evidence="5" id="KW-0472">Membrane</keyword>